<evidence type="ECO:0000313" key="5">
    <source>
        <dbReference type="EMBL" id="WZL75218.1"/>
    </source>
</evidence>
<dbReference type="InterPro" id="IPR045006">
    <property type="entry name" value="CHLI-like"/>
</dbReference>
<evidence type="ECO:0000256" key="3">
    <source>
        <dbReference type="ARBA" id="ARBA00022840"/>
    </source>
</evidence>
<dbReference type="PANTHER" id="PTHR32039">
    <property type="entry name" value="MAGNESIUM-CHELATASE SUBUNIT CHLI"/>
    <property type="match status" value="1"/>
</dbReference>
<dbReference type="InterPro" id="IPR027417">
    <property type="entry name" value="P-loop_NTPase"/>
</dbReference>
<dbReference type="PROSITE" id="PS50051">
    <property type="entry name" value="MCM_2"/>
    <property type="match status" value="1"/>
</dbReference>
<dbReference type="Proteomes" id="UP001461341">
    <property type="component" value="Chromosome"/>
</dbReference>
<dbReference type="InterPro" id="IPR004482">
    <property type="entry name" value="Mg_chelat-rel"/>
</dbReference>
<protein>
    <submittedName>
        <fullName evidence="5">YifB family Mg chelatase-like AAA ATPase</fullName>
    </submittedName>
</protein>
<dbReference type="PRINTS" id="PR01657">
    <property type="entry name" value="MCMFAMILY"/>
</dbReference>
<name>A0ABZ2Y872_9BACT</name>
<dbReference type="InterPro" id="IPR003593">
    <property type="entry name" value="AAA+_ATPase"/>
</dbReference>
<dbReference type="InterPro" id="IPR001208">
    <property type="entry name" value="MCM_dom"/>
</dbReference>
<dbReference type="InterPro" id="IPR000523">
    <property type="entry name" value="Mg_chelatse_chII-like_cat_dom"/>
</dbReference>
<dbReference type="InterPro" id="IPR025158">
    <property type="entry name" value="Mg_chelat-rel_C"/>
</dbReference>
<dbReference type="Gene3D" id="3.40.50.300">
    <property type="entry name" value="P-loop containing nucleotide triphosphate hydrolases"/>
    <property type="match status" value="1"/>
</dbReference>
<accession>A0ABZ2Y872</accession>
<dbReference type="InterPro" id="IPR014721">
    <property type="entry name" value="Ribsml_uS5_D2-typ_fold_subgr"/>
</dbReference>
<dbReference type="NCBIfam" id="TIGR00368">
    <property type="entry name" value="YifB family Mg chelatase-like AAA ATPase"/>
    <property type="match status" value="1"/>
</dbReference>
<dbReference type="Pfam" id="PF13335">
    <property type="entry name" value="Mg_chelatase_C"/>
    <property type="match status" value="1"/>
</dbReference>
<dbReference type="SUPFAM" id="SSF54211">
    <property type="entry name" value="Ribosomal protein S5 domain 2-like"/>
    <property type="match status" value="1"/>
</dbReference>
<comment type="similarity">
    <text evidence="1">Belongs to the Mg-chelatase subunits D/I family. ComM subfamily.</text>
</comment>
<reference evidence="5 6" key="1">
    <citation type="submission" date="2023-03" db="EMBL/GenBank/DDBJ databases">
        <title>Novel Species.</title>
        <authorList>
            <person name="Ma S."/>
        </authorList>
    </citation>
    <scope>NUCLEOTIDE SEQUENCE [LARGE SCALE GENOMIC DNA]</scope>
    <source>
        <strain evidence="5 6">B11</strain>
    </source>
</reference>
<gene>
    <name evidence="5" type="ORF">QBE54_06330</name>
</gene>
<evidence type="ECO:0000256" key="2">
    <source>
        <dbReference type="ARBA" id="ARBA00022741"/>
    </source>
</evidence>
<dbReference type="PANTHER" id="PTHR32039:SF7">
    <property type="entry name" value="COMPETENCE PROTEIN COMM"/>
    <property type="match status" value="1"/>
</dbReference>
<organism evidence="5 6">
    <name type="scientific">Thermatribacter velox</name>
    <dbReference type="NCBI Taxonomy" id="3039681"/>
    <lineage>
        <taxon>Bacteria</taxon>
        <taxon>Pseudomonadati</taxon>
        <taxon>Atribacterota</taxon>
        <taxon>Atribacteria</taxon>
        <taxon>Atribacterales</taxon>
        <taxon>Thermatribacteraceae</taxon>
        <taxon>Thermatribacter</taxon>
    </lineage>
</organism>
<dbReference type="InterPro" id="IPR020568">
    <property type="entry name" value="Ribosomal_Su5_D2-typ_SF"/>
</dbReference>
<evidence type="ECO:0000259" key="4">
    <source>
        <dbReference type="PROSITE" id="PS50051"/>
    </source>
</evidence>
<keyword evidence="6" id="KW-1185">Reference proteome</keyword>
<dbReference type="Pfam" id="PF01078">
    <property type="entry name" value="Mg_chelatase"/>
    <property type="match status" value="1"/>
</dbReference>
<dbReference type="SUPFAM" id="SSF52540">
    <property type="entry name" value="P-loop containing nucleoside triphosphate hydrolases"/>
    <property type="match status" value="1"/>
</dbReference>
<feature type="domain" description="MCM C-terminal AAA(+) ATPase" evidence="4">
    <location>
        <begin position="293"/>
        <end position="351"/>
    </location>
</feature>
<evidence type="ECO:0000256" key="1">
    <source>
        <dbReference type="ARBA" id="ARBA00006354"/>
    </source>
</evidence>
<dbReference type="EMBL" id="CP121689">
    <property type="protein sequence ID" value="WZL75218.1"/>
    <property type="molecule type" value="Genomic_DNA"/>
</dbReference>
<proteinExistence type="inferred from homology"/>
<keyword evidence="3" id="KW-0067">ATP-binding</keyword>
<dbReference type="SMART" id="SM00382">
    <property type="entry name" value="AAA"/>
    <property type="match status" value="1"/>
</dbReference>
<sequence>MLAKVRSATVIGIEARLVEVEVDVSSGMPSFQIVGLPDAAVQEARERVRSAIKNSQFSFPARRITVNLAPASLKKTGSDFDLAIALGILKASKQIDFDQEHSKIFLGELSLSGELKPVRGVLSIAHFLSKSNQSFQLILPKANAKEAALFENPSVFGLRSLVHACAFLEGKEVVEKESVLQCDFSQKLDFALDLKDVKGQKRGKRALQVCAAGGHHLLMMGPPGAGKTMLAKALASILPVPSLEEAIEITKIHSIAGLSEHNAPLITHRPFRSPHHTISDVALIGGGQWPKPGEISLAHHGVLFLDEVLEFKRNALEALREPLEWGRITISRANMAVTFPARFILVAACNPCPCGFFGDSKKHCTCSYQQIIRYRNKLSGPIMDRIDLQIEIPRLDFEEMVSENSDYSSSEVREKIEAVRELQKERFKKEQISLNAEMNPRQIKKYCVAENEAVKLLKDAVERLDFSARAYHRTLKVARTIADLEGKEHIQEHHVAEAIQYRMLDKKRLEY</sequence>
<evidence type="ECO:0000313" key="6">
    <source>
        <dbReference type="Proteomes" id="UP001461341"/>
    </source>
</evidence>
<keyword evidence="2" id="KW-0547">Nucleotide-binding</keyword>
<dbReference type="Gene3D" id="3.30.230.10">
    <property type="match status" value="1"/>
</dbReference>
<dbReference type="Pfam" id="PF13541">
    <property type="entry name" value="ChlI"/>
    <property type="match status" value="1"/>
</dbReference>